<evidence type="ECO:0000313" key="3">
    <source>
        <dbReference type="EMBL" id="AXK60788.1"/>
    </source>
</evidence>
<feature type="chain" id="PRO_5016725492" description="OmpH family outer membrane protein" evidence="2">
    <location>
        <begin position="24"/>
        <end position="230"/>
    </location>
</feature>
<feature type="coiled-coil region" evidence="1">
    <location>
        <begin position="130"/>
        <end position="157"/>
    </location>
</feature>
<keyword evidence="4" id="KW-1185">Reference proteome</keyword>
<dbReference type="EMBL" id="CP025544">
    <property type="protein sequence ID" value="AXK60788.1"/>
    <property type="molecule type" value="Genomic_DNA"/>
</dbReference>
<keyword evidence="1" id="KW-0175">Coiled coil</keyword>
<dbReference type="RefSeq" id="WP_115585803.1">
    <property type="nucleotide sequence ID" value="NZ_CP025544.1"/>
</dbReference>
<dbReference type="Pfam" id="PF03938">
    <property type="entry name" value="OmpH"/>
    <property type="match status" value="1"/>
</dbReference>
<sequence>MKSLKLAVALVTLFSGHSMQTGAEQTSSTAQHDEKAAVTVVISTQRCIGESIRGKDIQKRMMDEQSSTTAGFPAMEANIRSKEALIGQLQNSYNDKIKALETKSKMISEEARNKEIDEIQDIRSQIEATGAERERMINKFNQEAKKAEQRLEALYKKEMAAFESEIKDVIATAKATYGWDFVHPREALLDASDRFDRTSIIIDLLDKAEAKRNEAKLAEKKAASLVKKAA</sequence>
<evidence type="ECO:0000256" key="1">
    <source>
        <dbReference type="SAM" id="Coils"/>
    </source>
</evidence>
<evidence type="ECO:0008006" key="5">
    <source>
        <dbReference type="Google" id="ProtNLM"/>
    </source>
</evidence>
<dbReference type="InterPro" id="IPR024930">
    <property type="entry name" value="Skp_dom_sf"/>
</dbReference>
<evidence type="ECO:0000256" key="2">
    <source>
        <dbReference type="SAM" id="SignalP"/>
    </source>
</evidence>
<dbReference type="InterPro" id="IPR005632">
    <property type="entry name" value="Chaperone_Skp"/>
</dbReference>
<dbReference type="AlphaFoldDB" id="A0A345ZBX1"/>
<protein>
    <recommendedName>
        <fullName evidence="5">OmpH family outer membrane protein</fullName>
    </recommendedName>
</protein>
<organism evidence="3 4">
    <name type="scientific">Candidatus Chromulinivorax destructor</name>
    <dbReference type="NCBI Taxonomy" id="2066483"/>
    <lineage>
        <taxon>Bacteria</taxon>
        <taxon>Candidatus Babelota</taxon>
        <taxon>Candidatus Babeliae</taxon>
        <taxon>Candidatus Babeliales</taxon>
        <taxon>Candidatus Chromulinivoraceae</taxon>
        <taxon>Candidatus Chromulinivorax</taxon>
    </lineage>
</organism>
<accession>A0A345ZBX1</accession>
<dbReference type="Proteomes" id="UP000254834">
    <property type="component" value="Chromosome"/>
</dbReference>
<dbReference type="SUPFAM" id="SSF111384">
    <property type="entry name" value="OmpH-like"/>
    <property type="match status" value="1"/>
</dbReference>
<gene>
    <name evidence="3" type="ORF">C0J27_03505</name>
</gene>
<dbReference type="SMART" id="SM00935">
    <property type="entry name" value="OmpH"/>
    <property type="match status" value="1"/>
</dbReference>
<name>A0A345ZBX1_9BACT</name>
<evidence type="ECO:0000313" key="4">
    <source>
        <dbReference type="Proteomes" id="UP000254834"/>
    </source>
</evidence>
<keyword evidence="2" id="KW-0732">Signal</keyword>
<reference evidence="3 4" key="1">
    <citation type="submission" date="2017-12" db="EMBL/GenBank/DDBJ databases">
        <title>Chromulinavorax destructans is a abundant pathogen of dominant heterotrophic picoflagllates.</title>
        <authorList>
            <person name="Deeg C.M."/>
            <person name="Zimmer M."/>
            <person name="Suttle C.A."/>
        </authorList>
    </citation>
    <scope>NUCLEOTIDE SEQUENCE [LARGE SCALE GENOMIC DNA]</scope>
    <source>
        <strain evidence="3 4">SeV1</strain>
    </source>
</reference>
<feature type="coiled-coil region" evidence="1">
    <location>
        <begin position="201"/>
        <end position="228"/>
    </location>
</feature>
<dbReference type="Gene3D" id="3.30.910.20">
    <property type="entry name" value="Skp domain"/>
    <property type="match status" value="1"/>
</dbReference>
<feature type="signal peptide" evidence="2">
    <location>
        <begin position="1"/>
        <end position="23"/>
    </location>
</feature>
<dbReference type="KEGG" id="cdes:C0J27_03505"/>
<dbReference type="GO" id="GO:0051082">
    <property type="term" value="F:unfolded protein binding"/>
    <property type="evidence" value="ECO:0007669"/>
    <property type="project" value="InterPro"/>
</dbReference>
<proteinExistence type="predicted"/>